<dbReference type="Proteomes" id="UP000002402">
    <property type="component" value="Chromosome"/>
</dbReference>
<sequence>MCEVGPCTRATPGRGVLRLKRRQEDQAPGAHLKGARSGQACTQRGLKRPVHWTGAPLGRPRQRSSSAPLHLSSPLNRAPIPLMRKVRGNTCRHARRLSHPTGKLRIRQDGPVRAIDGAVRRDTAAGSVIRDRGAEVVQEDDPQRVAWGGAEDAAKALRIRGRVIHTEAHGRLAELVVRLERTAGRVLVRRRGDDRRRHARQQAGDGQAIPNGVGRTAQRLCIRPHGGAVARNAIGARVERRLGRHTGDVVIHAQAAREQRQVFARGEERRAPVHVERVVRDVDLDGRRRQLEIDEQFVVARRRAIEEQLHVCRLGQRIDDGTFDGGSNAVRRLALDDVVDEGGNEAENGNDLNRLTQERPIEARLGRIHPLHRNAGEVRIQLEGAIGANRRVAPIVDIRLEFEREAHATRGDGELEAIRVVAVDAARGAVRRPEDGRIRSAIELRVERLAEHVQQLGTRESDGCGDVARLDAIDLHHREAVRRGAAAEGAPHGDGDLVRGAISQIGEEYPQVVAVAAGVRGLVRGVLGGIPIAIGIRRRHDARADFDLFDVRALVSNELEAEAIGGDVFDATAAHAATLGIPIRGCAAADIEGRGAHQRIAEDLRSGACVAARILDRLPDDGERVSSRGERLGFVFGETFLTTAKGERQEQQGSETAQ</sequence>
<evidence type="ECO:0000313" key="3">
    <source>
        <dbReference type="Proteomes" id="UP000002402"/>
    </source>
</evidence>
<feature type="compositionally biased region" description="Low complexity" evidence="1">
    <location>
        <begin position="64"/>
        <end position="75"/>
    </location>
</feature>
<dbReference type="KEGG" id="mxa:MXAN_5401"/>
<evidence type="ECO:0000313" key="2">
    <source>
        <dbReference type="EMBL" id="ABF92078.1"/>
    </source>
</evidence>
<protein>
    <submittedName>
        <fullName evidence="2">Uncharacterized protein</fullName>
    </submittedName>
</protein>
<organism evidence="2 3">
    <name type="scientific">Myxococcus xanthus (strain DK1622)</name>
    <dbReference type="NCBI Taxonomy" id="246197"/>
    <lineage>
        <taxon>Bacteria</taxon>
        <taxon>Pseudomonadati</taxon>
        <taxon>Myxococcota</taxon>
        <taxon>Myxococcia</taxon>
        <taxon>Myxococcales</taxon>
        <taxon>Cystobacterineae</taxon>
        <taxon>Myxococcaceae</taxon>
        <taxon>Myxococcus</taxon>
    </lineage>
</organism>
<gene>
    <name evidence="2" type="ordered locus">MXAN_5401</name>
</gene>
<keyword evidence="3" id="KW-1185">Reference proteome</keyword>
<dbReference type="EMBL" id="CP000113">
    <property type="protein sequence ID" value="ABF92078.1"/>
    <property type="molecule type" value="Genomic_DNA"/>
</dbReference>
<accession>Q1D1C5</accession>
<proteinExistence type="predicted"/>
<name>Q1D1C5_MYXXD</name>
<dbReference type="HOGENOM" id="CLU_416668_0_0_7"/>
<feature type="region of interest" description="Disordered" evidence="1">
    <location>
        <begin position="192"/>
        <end position="212"/>
    </location>
</feature>
<dbReference type="AlphaFoldDB" id="Q1D1C5"/>
<feature type="region of interest" description="Disordered" evidence="1">
    <location>
        <begin position="23"/>
        <end position="79"/>
    </location>
</feature>
<reference evidence="2 3" key="1">
    <citation type="journal article" date="2006" name="Proc. Natl. Acad. Sci. U.S.A.">
        <title>Evolution of sensory complexity recorded in a myxobacterial genome.</title>
        <authorList>
            <person name="Goldman B.S."/>
            <person name="Nierman W.C."/>
            <person name="Kaiser D."/>
            <person name="Slater S.C."/>
            <person name="Durkin A.S."/>
            <person name="Eisen J.A."/>
            <person name="Ronning C.M."/>
            <person name="Barbazuk W.B."/>
            <person name="Blanchard M."/>
            <person name="Field C."/>
            <person name="Halling C."/>
            <person name="Hinkle G."/>
            <person name="Iartchuk O."/>
            <person name="Kim H.S."/>
            <person name="Mackenzie C."/>
            <person name="Madupu R."/>
            <person name="Miller N."/>
            <person name="Shvartsbeyn A."/>
            <person name="Sullivan S.A."/>
            <person name="Vaudin M."/>
            <person name="Wiegand R."/>
            <person name="Kaplan H.B."/>
        </authorList>
    </citation>
    <scope>NUCLEOTIDE SEQUENCE [LARGE SCALE GENOMIC DNA]</scope>
    <source>
        <strain evidence="3">DK1622</strain>
    </source>
</reference>
<dbReference type="EnsemblBacteria" id="ABF92078">
    <property type="protein sequence ID" value="ABF92078"/>
    <property type="gene ID" value="MXAN_5401"/>
</dbReference>
<evidence type="ECO:0000256" key="1">
    <source>
        <dbReference type="SAM" id="MobiDB-lite"/>
    </source>
</evidence>